<dbReference type="GO" id="GO:0051536">
    <property type="term" value="F:iron-sulfur cluster binding"/>
    <property type="evidence" value="ECO:0007669"/>
    <property type="project" value="InterPro"/>
</dbReference>
<dbReference type="Gene3D" id="3.90.1010.10">
    <property type="match status" value="1"/>
</dbReference>
<keyword evidence="3" id="KW-1185">Reference proteome</keyword>
<accession>B8FIH0</accession>
<evidence type="ECO:0000259" key="1">
    <source>
        <dbReference type="Pfam" id="PF01592"/>
    </source>
</evidence>
<protein>
    <submittedName>
        <fullName evidence="2">Nitrogen-fixing NifU domain protein</fullName>
    </submittedName>
</protein>
<organism evidence="2 3">
    <name type="scientific">Desulfatibacillum aliphaticivorans</name>
    <dbReference type="NCBI Taxonomy" id="218208"/>
    <lineage>
        <taxon>Bacteria</taxon>
        <taxon>Pseudomonadati</taxon>
        <taxon>Thermodesulfobacteriota</taxon>
        <taxon>Desulfobacteria</taxon>
        <taxon>Desulfobacterales</taxon>
        <taxon>Desulfatibacillaceae</taxon>
        <taxon>Desulfatibacillum</taxon>
    </lineage>
</organism>
<dbReference type="GO" id="GO:0016226">
    <property type="term" value="P:iron-sulfur cluster assembly"/>
    <property type="evidence" value="ECO:0007669"/>
    <property type="project" value="InterPro"/>
</dbReference>
<dbReference type="GO" id="GO:0005506">
    <property type="term" value="F:iron ion binding"/>
    <property type="evidence" value="ECO:0007669"/>
    <property type="project" value="InterPro"/>
</dbReference>
<dbReference type="InterPro" id="IPR002871">
    <property type="entry name" value="NIF_FeS_clus_asmbl_NifU_N"/>
</dbReference>
<dbReference type="KEGG" id="dal:Dalk_2267"/>
<dbReference type="Proteomes" id="UP000000739">
    <property type="component" value="Chromosome"/>
</dbReference>
<proteinExistence type="predicted"/>
<dbReference type="PANTHER" id="PTHR10093">
    <property type="entry name" value="IRON-SULFUR CLUSTER ASSEMBLY ENZYME NIFU HOMOLOG"/>
    <property type="match status" value="1"/>
</dbReference>
<dbReference type="HOGENOM" id="CLU_079283_5_1_7"/>
<gene>
    <name evidence="2" type="ordered locus">Dalk_2267</name>
</gene>
<dbReference type="EMBL" id="CP001322">
    <property type="protein sequence ID" value="ACL03960.1"/>
    <property type="molecule type" value="Genomic_DNA"/>
</dbReference>
<dbReference type="AlphaFoldDB" id="B8FIH0"/>
<feature type="domain" description="NIF system FeS cluster assembly NifU N-terminal" evidence="1">
    <location>
        <begin position="24"/>
        <end position="138"/>
    </location>
</feature>
<dbReference type="Pfam" id="PF01592">
    <property type="entry name" value="NifU_N"/>
    <property type="match status" value="1"/>
</dbReference>
<evidence type="ECO:0000313" key="3">
    <source>
        <dbReference type="Proteomes" id="UP000000739"/>
    </source>
</evidence>
<evidence type="ECO:0000313" key="2">
    <source>
        <dbReference type="EMBL" id="ACL03960.1"/>
    </source>
</evidence>
<name>B8FIH0_DESAL</name>
<reference evidence="2 3" key="1">
    <citation type="journal article" date="2012" name="Environ. Microbiol.">
        <title>The genome sequence of Desulfatibacillum alkenivorans AK-01: a blueprint for anaerobic alkane oxidation.</title>
        <authorList>
            <person name="Callaghan A.V."/>
            <person name="Morris B.E."/>
            <person name="Pereira I.A."/>
            <person name="McInerney M.J."/>
            <person name="Austin R.N."/>
            <person name="Groves J.T."/>
            <person name="Kukor J.J."/>
            <person name="Suflita J.M."/>
            <person name="Young L.Y."/>
            <person name="Zylstra G.J."/>
            <person name="Wawrik B."/>
        </authorList>
    </citation>
    <scope>NUCLEOTIDE SEQUENCE [LARGE SCALE GENOMIC DNA]</scope>
    <source>
        <strain evidence="2 3">AK-01</strain>
    </source>
</reference>
<dbReference type="SUPFAM" id="SSF82649">
    <property type="entry name" value="SufE/NifU"/>
    <property type="match status" value="1"/>
</dbReference>
<dbReference type="eggNOG" id="COG0822">
    <property type="taxonomic scope" value="Bacteria"/>
</dbReference>
<dbReference type="CDD" id="cd06664">
    <property type="entry name" value="IscU_like"/>
    <property type="match status" value="1"/>
</dbReference>
<sequence length="149" mass="16054">MDKQTIPEMDEGGFDPGIMETAGYSATAIKFCNEQPNRGVLSDADQVSEVAGPCGDSITVYLRIREGKVDRAKALVSGCPGAVASAMAAMELVKGKTLTEALAIEEKDIVRMLEYLPDEKQDCIQLSAKALHKAVEEYVVAGPSFKKRE</sequence>